<evidence type="ECO:0000313" key="4">
    <source>
        <dbReference type="Proteomes" id="UP000297288"/>
    </source>
</evidence>
<protein>
    <submittedName>
        <fullName evidence="1">Uncharacterized protein</fullName>
    </submittedName>
</protein>
<dbReference type="RefSeq" id="WP_091403451.1">
    <property type="nucleotide sequence ID" value="NZ_FMYV01000004.1"/>
</dbReference>
<dbReference type="EMBL" id="FMYV01000004">
    <property type="protein sequence ID" value="SDC44575.1"/>
    <property type="molecule type" value="Genomic_DNA"/>
</dbReference>
<proteinExistence type="predicted"/>
<evidence type="ECO:0000313" key="1">
    <source>
        <dbReference type="EMBL" id="SDC44575.1"/>
    </source>
</evidence>
<evidence type="ECO:0000313" key="3">
    <source>
        <dbReference type="Proteomes" id="UP000199322"/>
    </source>
</evidence>
<dbReference type="OrthoDB" id="41256at2"/>
<gene>
    <name evidence="2" type="ORF">E4650_07590</name>
    <name evidence="1" type="ORF">SAMN04488588_1087</name>
</gene>
<dbReference type="Proteomes" id="UP000199322">
    <property type="component" value="Unassembled WGS sequence"/>
</dbReference>
<evidence type="ECO:0000313" key="2">
    <source>
        <dbReference type="EMBL" id="TGG87596.1"/>
    </source>
</evidence>
<reference evidence="1 3" key="1">
    <citation type="submission" date="2016-10" db="EMBL/GenBank/DDBJ databases">
        <authorList>
            <person name="de Groot N.N."/>
        </authorList>
    </citation>
    <scope>NUCLEOTIDE SEQUENCE [LARGE SCALE GENOMIC DNA]</scope>
    <source>
        <strain evidence="1 3">WG14</strain>
    </source>
</reference>
<dbReference type="EMBL" id="SRME01000004">
    <property type="protein sequence ID" value="TGG87596.1"/>
    <property type="molecule type" value="Genomic_DNA"/>
</dbReference>
<dbReference type="STRING" id="28234.SAMN04488588_1087"/>
<reference evidence="2 4" key="2">
    <citation type="submission" date="2019-04" db="EMBL/GenBank/DDBJ databases">
        <title>Draft genome sequence data and analysis of a Fermenting Bacterium, Geotoga petraea strain HO-Geo1, isolated from heavy-oil petroleum reservoir in Russia.</title>
        <authorList>
            <person name="Grouzdev D.S."/>
            <person name="Semenova E.M."/>
            <person name="Sokolova D.S."/>
            <person name="Tourova T.P."/>
            <person name="Poltaraus A.B."/>
            <person name="Nazina T.N."/>
        </authorList>
    </citation>
    <scope>NUCLEOTIDE SEQUENCE [LARGE SCALE GENOMIC DNA]</scope>
    <source>
        <strain evidence="2 4">HO-Geo1</strain>
    </source>
</reference>
<accession>A0A1G6LPA2</accession>
<keyword evidence="3" id="KW-1185">Reference proteome</keyword>
<dbReference type="Proteomes" id="UP000297288">
    <property type="component" value="Unassembled WGS sequence"/>
</dbReference>
<organism evidence="1 3">
    <name type="scientific">Geotoga petraea</name>
    <dbReference type="NCBI Taxonomy" id="28234"/>
    <lineage>
        <taxon>Bacteria</taxon>
        <taxon>Thermotogati</taxon>
        <taxon>Thermotogota</taxon>
        <taxon>Thermotogae</taxon>
        <taxon>Petrotogales</taxon>
        <taxon>Petrotogaceae</taxon>
        <taxon>Geotoga</taxon>
    </lineage>
</organism>
<sequence length="407" mass="46915">MRKYFIILLILLLSLFGFSEDIRKTLVVYTTGNANDATVLRESIASRLNSQGKYRVVTSNDFLYRDVIEKIRGNNTKALKGIDADALIFVEIYDTFEEKKYNKDIEQYYWEYNIWVNYKLIDINTAEVEENQRFMGRGTSYIDGFKSSFSANREARDYAISSVSSNIVTKLNALFKIKANIISDIIDDFVKIDRGRNAGIYEGMVFQFASSVNMGNERRTILDGKLYVKEVREETAILRIAEYPTRFRVSNASYVLENPYMNPFRGRVNIYYTNFNSSESGLGFKFGMDNYEGFYFAFDFNFDIASDQLDTFTGIELGYMIYANNMSVTPNIDLGVKTSFKSNYPTQIFNSFYLSPGAMMEYKLTKNIGFFAETTYIFDFPIKNETNVTPLSPENGLKINIGTEFMF</sequence>
<name>A0A1G6LPA2_9BACT</name>
<dbReference type="AlphaFoldDB" id="A0A1G6LPA2"/>